<gene>
    <name evidence="1" type="ORF">GCM10023156_37930</name>
</gene>
<dbReference type="RefSeq" id="WP_345324558.1">
    <property type="nucleotide sequence ID" value="NZ_BAABGA010000047.1"/>
</dbReference>
<evidence type="ECO:0000313" key="2">
    <source>
        <dbReference type="Proteomes" id="UP001500840"/>
    </source>
</evidence>
<organism evidence="1 2">
    <name type="scientific">Novipirellula rosea</name>
    <dbReference type="NCBI Taxonomy" id="1031540"/>
    <lineage>
        <taxon>Bacteria</taxon>
        <taxon>Pseudomonadati</taxon>
        <taxon>Planctomycetota</taxon>
        <taxon>Planctomycetia</taxon>
        <taxon>Pirellulales</taxon>
        <taxon>Pirellulaceae</taxon>
        <taxon>Novipirellula</taxon>
    </lineage>
</organism>
<sequence>MAASGYEQATIDAAIQRNTMVERFLASPLGQHLRSVEGADIAEASGGRLLGTPAIKEEIDELDPCALLFPHGYLPIWTSIGGNAIVYGVNEAAFFWADHTSWIRDDSVMLPGTNHELPFTDENIPKGLLQLSTDTPDEFLADLRNGVYTDRLNELD</sequence>
<protein>
    <submittedName>
        <fullName evidence="1">Uncharacterized protein</fullName>
    </submittedName>
</protein>
<dbReference type="EMBL" id="BAABGA010000047">
    <property type="protein sequence ID" value="GAA4459008.1"/>
    <property type="molecule type" value="Genomic_DNA"/>
</dbReference>
<dbReference type="Proteomes" id="UP001500840">
    <property type="component" value="Unassembled WGS sequence"/>
</dbReference>
<proteinExistence type="predicted"/>
<accession>A0ABP8N014</accession>
<name>A0ABP8N014_9BACT</name>
<keyword evidence="2" id="KW-1185">Reference proteome</keyword>
<comment type="caution">
    <text evidence="1">The sequence shown here is derived from an EMBL/GenBank/DDBJ whole genome shotgun (WGS) entry which is preliminary data.</text>
</comment>
<evidence type="ECO:0000313" key="1">
    <source>
        <dbReference type="EMBL" id="GAA4459008.1"/>
    </source>
</evidence>
<reference evidence="2" key="1">
    <citation type="journal article" date="2019" name="Int. J. Syst. Evol. Microbiol.">
        <title>The Global Catalogue of Microorganisms (GCM) 10K type strain sequencing project: providing services to taxonomists for standard genome sequencing and annotation.</title>
        <authorList>
            <consortium name="The Broad Institute Genomics Platform"/>
            <consortium name="The Broad Institute Genome Sequencing Center for Infectious Disease"/>
            <person name="Wu L."/>
            <person name="Ma J."/>
        </authorList>
    </citation>
    <scope>NUCLEOTIDE SEQUENCE [LARGE SCALE GENOMIC DNA]</scope>
    <source>
        <strain evidence="2">JCM 17759</strain>
    </source>
</reference>